<comment type="similarity">
    <text evidence="1">Belongs to the oxoprolinase family.</text>
</comment>
<feature type="domain" description="Hydantoinase/oxoprolinase N-terminal" evidence="4">
    <location>
        <begin position="87"/>
        <end position="288"/>
    </location>
</feature>
<dbReference type="InterPro" id="IPR003692">
    <property type="entry name" value="Hydantoinase_B"/>
</dbReference>
<feature type="domain" description="Hydantoinase A/oxoprolinase" evidence="2">
    <location>
        <begin position="308"/>
        <end position="606"/>
    </location>
</feature>
<evidence type="ECO:0000259" key="4">
    <source>
        <dbReference type="Pfam" id="PF05378"/>
    </source>
</evidence>
<dbReference type="Proteomes" id="UP001151699">
    <property type="component" value="Chromosome A"/>
</dbReference>
<gene>
    <name evidence="6" type="primary">OPLAH</name>
    <name evidence="6" type="ORF">Bhyg_03280</name>
</gene>
<proteinExistence type="inferred from homology"/>
<dbReference type="InterPro" id="IPR045079">
    <property type="entry name" value="Oxoprolinase-like"/>
</dbReference>
<sequence length="1367" mass="149781">MMTPDDYKNKLQQTIESTRRQNIPIEEEWSNVTIAVHKTSEEVLGFINYDRKEWISDTTWKIILERKAMKESINRANVSEVSDLKARGGTFTDVLCVCPSGKIRTLKLLSEDPDRYPDAPREGIRRILASELQDESTVNDLVETEEIGWIRMGTTVATNALLERAGDPVALLVNKGFKDLLHIGNQARPKIFDLDIKKPSNLYQRVIEADCRIVPAQENVCLLEHNWKVLTGVSNSKYFEMNPVSSDKIKHQLLEVHESGITSLAVVLNHSYACPDHEIQIGRLARDIGFSHITLSHEAMPMLRVVARGYTACAEAYLTPHVERYLESFKKGFKDELSGVDVLFMQSDGGLTKMESFRGARAILSGPAGGVVGYAITGSKETDMPIIGFDMGGTSTDVSRYAGKYEHVVESTTAGVTIQAPQLDINTVAAGGGSMLFFRSGLFVVGPESAGAHPGPTCYKKGGPLTVTDANLILGRLLPEYFPKIFGESEKEPLDYDATRVKFELLRKDINKYLIETKERENELSLEEVAMGFIRVANEAMCRPIRALTQSKGYDTSRHALACFGGAGGQHACQIARELGMSKVLVHKYAGILSAYGMALADVVHENQEPCGLTLNEMNAPMIACRLDHLSKECREKLTSQKFDDEHIVLEPYLHLRYEGTDCALMCSPSPPTAKNSRNVVIGSYGDFYSTFLERYRNEFGFVIAERNVIVDDIRVRGSGKTTTPEEIDASFANEDPKPETTHSNVYFDSGFQRTPVFLCSKLGAGHEISGPAILIDNLSTILIEPNSNCLVTRQGNLVITIGSGHRFEIDDRLDAVQLSIFSHRFMSIAEQMGRILQRTSISTNIKERLDFSCALFGPDGGLVSNAPHIPVHLGAMQETVQFQLKFRGDTLKAGDVLLSNHPQAGGSHLPDLTVITPVFHKHSNKPVFFVASRGHHADIGGISPGSMPPHSTSLLQEGAAFKSFLLVESGTFREEEITRALTTPTGATGATGTRNLADNLSDLKAQVAANQKGIQLVSELIDTYGLNVVQAYMDYIQKNAEVAVRDMLKEIAKITKERTGQSILHAKQFMDDGSPINLQITIDETLGSALCDFTSSGFEVWGNCNAPRAITMSALIYCLRCMVGHDVPLNQGCLAPIQVIIPPNSILDPSENAAVVGGNVLTSQRVVDTILQAFQICAASQGCMNNITIGDLTFGYYETVAGGSGAGPTWHGTSGVHTHMTNTRITDPEILEIRYPMILNKFCLRDDGSGRFNGGEGVQRELLFRKPVTVSVLTERRVLQPYGMAGGEAGKCGLNLLIKKDGRVINLGGKTAVDVEAGDVFSMKTPGGGGFGVAEDHVAVPQERTHMRAFNERGSIFEYRRAQESV</sequence>
<evidence type="ECO:0000259" key="3">
    <source>
        <dbReference type="Pfam" id="PF02538"/>
    </source>
</evidence>
<dbReference type="InterPro" id="IPR002821">
    <property type="entry name" value="Hydantoinase_A"/>
</dbReference>
<dbReference type="PANTHER" id="PTHR11365">
    <property type="entry name" value="5-OXOPROLINASE RELATED"/>
    <property type="match status" value="1"/>
</dbReference>
<dbReference type="GO" id="GO:0006749">
    <property type="term" value="P:glutathione metabolic process"/>
    <property type="evidence" value="ECO:0007669"/>
    <property type="project" value="TreeGrafter"/>
</dbReference>
<dbReference type="InterPro" id="IPR049517">
    <property type="entry name" value="ACX-like_C"/>
</dbReference>
<dbReference type="Pfam" id="PF05378">
    <property type="entry name" value="Hydant_A_N"/>
    <property type="match status" value="1"/>
</dbReference>
<dbReference type="GO" id="GO:0017168">
    <property type="term" value="F:5-oxoprolinase (ATP-hydrolyzing) activity"/>
    <property type="evidence" value="ECO:0007669"/>
    <property type="project" value="TreeGrafter"/>
</dbReference>
<dbReference type="Pfam" id="PF01968">
    <property type="entry name" value="Hydantoinase_A"/>
    <property type="match status" value="1"/>
</dbReference>
<feature type="domain" description="Hydantoinase B/oxoprolinase" evidence="3">
    <location>
        <begin position="815"/>
        <end position="1333"/>
    </location>
</feature>
<protein>
    <submittedName>
        <fullName evidence="6">5-oxoprolinase</fullName>
    </submittedName>
</protein>
<organism evidence="6 7">
    <name type="scientific">Pseudolycoriella hygida</name>
    <dbReference type="NCBI Taxonomy" id="35572"/>
    <lineage>
        <taxon>Eukaryota</taxon>
        <taxon>Metazoa</taxon>
        <taxon>Ecdysozoa</taxon>
        <taxon>Arthropoda</taxon>
        <taxon>Hexapoda</taxon>
        <taxon>Insecta</taxon>
        <taxon>Pterygota</taxon>
        <taxon>Neoptera</taxon>
        <taxon>Endopterygota</taxon>
        <taxon>Diptera</taxon>
        <taxon>Nematocera</taxon>
        <taxon>Sciaroidea</taxon>
        <taxon>Sciaridae</taxon>
        <taxon>Pseudolycoriella</taxon>
    </lineage>
</organism>
<comment type="caution">
    <text evidence="6">The sequence shown here is derived from an EMBL/GenBank/DDBJ whole genome shotgun (WGS) entry which is preliminary data.</text>
</comment>
<name>A0A9Q0S9D3_9DIPT</name>
<dbReference type="GO" id="GO:0005829">
    <property type="term" value="C:cytosol"/>
    <property type="evidence" value="ECO:0007669"/>
    <property type="project" value="TreeGrafter"/>
</dbReference>
<feature type="domain" description="Acetophenone carboxylase-like C-terminal" evidence="5">
    <location>
        <begin position="626"/>
        <end position="789"/>
    </location>
</feature>
<dbReference type="EMBL" id="WJQU01000001">
    <property type="protein sequence ID" value="KAJ6648055.1"/>
    <property type="molecule type" value="Genomic_DNA"/>
</dbReference>
<evidence type="ECO:0000256" key="1">
    <source>
        <dbReference type="ARBA" id="ARBA00010403"/>
    </source>
</evidence>
<dbReference type="OrthoDB" id="3643at2759"/>
<reference evidence="6" key="1">
    <citation type="submission" date="2022-07" db="EMBL/GenBank/DDBJ databases">
        <authorList>
            <person name="Trinca V."/>
            <person name="Uliana J.V.C."/>
            <person name="Torres T.T."/>
            <person name="Ward R.J."/>
            <person name="Monesi N."/>
        </authorList>
    </citation>
    <scope>NUCLEOTIDE SEQUENCE</scope>
    <source>
        <strain evidence="6">HSMRA1968</strain>
        <tissue evidence="6">Whole embryos</tissue>
    </source>
</reference>
<dbReference type="InterPro" id="IPR008040">
    <property type="entry name" value="Hydant_A_N"/>
</dbReference>
<accession>A0A9Q0S9D3</accession>
<keyword evidence="7" id="KW-1185">Reference proteome</keyword>
<evidence type="ECO:0000313" key="7">
    <source>
        <dbReference type="Proteomes" id="UP001151699"/>
    </source>
</evidence>
<dbReference type="PANTHER" id="PTHR11365:SF2">
    <property type="entry name" value="5-OXOPROLINASE"/>
    <property type="match status" value="1"/>
</dbReference>
<dbReference type="Pfam" id="PF02538">
    <property type="entry name" value="Hydantoinase_B"/>
    <property type="match status" value="1"/>
</dbReference>
<evidence type="ECO:0000313" key="6">
    <source>
        <dbReference type="EMBL" id="KAJ6648055.1"/>
    </source>
</evidence>
<evidence type="ECO:0000259" key="2">
    <source>
        <dbReference type="Pfam" id="PF01968"/>
    </source>
</evidence>
<dbReference type="Pfam" id="PF19278">
    <property type="entry name" value="Hydant_A_C"/>
    <property type="match status" value="1"/>
</dbReference>
<evidence type="ECO:0000259" key="5">
    <source>
        <dbReference type="Pfam" id="PF19278"/>
    </source>
</evidence>